<proteinExistence type="predicted"/>
<evidence type="ECO:0000313" key="2">
    <source>
        <dbReference type="Proteomes" id="UP000799538"/>
    </source>
</evidence>
<dbReference type="EMBL" id="ML992507">
    <property type="protein sequence ID" value="KAF2222804.1"/>
    <property type="molecule type" value="Genomic_DNA"/>
</dbReference>
<name>A0A6A6GAS7_9PEZI</name>
<reference evidence="2" key="1">
    <citation type="journal article" date="2020" name="Stud. Mycol.">
        <title>101 Dothideomycetes genomes: A test case for predicting lifestyles and emergence of pathogens.</title>
        <authorList>
            <person name="Haridas S."/>
            <person name="Albert R."/>
            <person name="Binder M."/>
            <person name="Bloem J."/>
            <person name="LaButti K."/>
            <person name="Salamov A."/>
            <person name="Andreopoulos B."/>
            <person name="Baker S."/>
            <person name="Barry K."/>
            <person name="Bills G."/>
            <person name="Bluhm B."/>
            <person name="Cannon C."/>
            <person name="Castanera R."/>
            <person name="Culley D."/>
            <person name="Daum C."/>
            <person name="Ezra D."/>
            <person name="Gonzalez J."/>
            <person name="Henrissat B."/>
            <person name="Kuo A."/>
            <person name="Liang C."/>
            <person name="Lipzen A."/>
            <person name="Lutzoni F."/>
            <person name="Magnuson J."/>
            <person name="Mondo S."/>
            <person name="Nolan M."/>
            <person name="Ohm R."/>
            <person name="Pangilinan J."/>
            <person name="Park H.-J."/>
            <person name="Ramirez L."/>
            <person name="Alfaro M."/>
            <person name="Sun H."/>
            <person name="Tritt A."/>
            <person name="Yoshinaga Y."/>
            <person name="Zwiers L.-H."/>
            <person name="Turgeon B."/>
            <person name="Goodwin S."/>
            <person name="Spatafora J."/>
            <person name="Crous P."/>
            <person name="Grigoriev I."/>
        </authorList>
    </citation>
    <scope>NUCLEOTIDE SEQUENCE [LARGE SCALE GENOMIC DNA]</scope>
    <source>
        <strain evidence="2">CECT 20119</strain>
    </source>
</reference>
<gene>
    <name evidence="1" type="ORF">BDZ85DRAFT_262497</name>
</gene>
<dbReference type="AlphaFoldDB" id="A0A6A6GAS7"/>
<protein>
    <submittedName>
        <fullName evidence="1">Uncharacterized protein</fullName>
    </submittedName>
</protein>
<organism evidence="1 2">
    <name type="scientific">Elsinoe ampelina</name>
    <dbReference type="NCBI Taxonomy" id="302913"/>
    <lineage>
        <taxon>Eukaryota</taxon>
        <taxon>Fungi</taxon>
        <taxon>Dikarya</taxon>
        <taxon>Ascomycota</taxon>
        <taxon>Pezizomycotina</taxon>
        <taxon>Dothideomycetes</taxon>
        <taxon>Dothideomycetidae</taxon>
        <taxon>Myriangiales</taxon>
        <taxon>Elsinoaceae</taxon>
        <taxon>Elsinoe</taxon>
    </lineage>
</organism>
<dbReference type="Proteomes" id="UP000799538">
    <property type="component" value="Unassembled WGS sequence"/>
</dbReference>
<evidence type="ECO:0000313" key="1">
    <source>
        <dbReference type="EMBL" id="KAF2222804.1"/>
    </source>
</evidence>
<accession>A0A6A6GAS7</accession>
<keyword evidence="2" id="KW-1185">Reference proteome</keyword>
<sequence length="124" mass="13471">MAETGLLVLQAKRRDRAVGKQPLSLFSSTCSSFFHPSRLLAAMCGTIYADRQLYSTDPASVCVDPCKDPPWPTAEPDCSNNSSAFASWLAPRSPPSQHLTRRFLVVASNLQGCLDHVPNDSGSF</sequence>